<evidence type="ECO:0000313" key="6">
    <source>
        <dbReference type="Proteomes" id="UP000292459"/>
    </source>
</evidence>
<feature type="domain" description="Cadherin" evidence="4">
    <location>
        <begin position="329"/>
        <end position="438"/>
    </location>
</feature>
<dbReference type="Pfam" id="PF14252">
    <property type="entry name" value="DUF4347"/>
    <property type="match status" value="1"/>
</dbReference>
<dbReference type="CDD" id="cd11304">
    <property type="entry name" value="Cadherin_repeat"/>
    <property type="match status" value="1"/>
</dbReference>
<dbReference type="OrthoDB" id="581389at2"/>
<dbReference type="EMBL" id="QVFV01000003">
    <property type="protein sequence ID" value="RZM77699.1"/>
    <property type="molecule type" value="Genomic_DNA"/>
</dbReference>
<sequence length="4062" mass="425814">MQVVDFFGMRIMANKTKSIVFVDASIEAPLQLAAGIALDAETLILPPDVDGVAYITATLQAHPTATEVFVVAHGAPGRLSLGNAELSLSTLPQYRDRLQQWTAQTAIQDIHFYGCRVAAGDAGAEFLAAIHTLTHANIAASTHVLGHAARGGDWTLDAFWGEVERRQLLTAAAAAAYPGTLAANNDIQNAIALTPGTPDVIGNALANNQVGEPIHDATPGATTFSNDSVWWTWTSNVDGLVNINTAGSSIGTVLAVYSSPIAATDPTFTFGSLTPIANDLSASSSDTTSVSFEAQNGVIYYFAVDGTGFQQTANDTTGITIQLDVPPQIAPAQLFTVPEDNSAAPSDGTDNQVNLVDPAVTVDTWAITSGNLDNDGDGNLVFAIDSATGAITVNDADDLDFEAFPQNYELTISATNGADTDTESVFVQVTDINEAPTITSLSVPAGTVNEGQLFTLTGQVDDPDISDTSTVLIEWGDGTTSTVAADGTGAFSASHAYADDTAFTAGFIKATVTDSGSLTDSATLDISVENVAPTVTPSIGQTFSLAEDGTKSFFLTATDPAGALDPFTWSFTTPPLSAGGNLVINPGGDEATQFFTYTPRANFNGTETFAIKVDDGDGGTSTINFTANVTPVADAPTSFKLATSAATIDEGDSIILSGSFVDPDVGDTFTVTINWNDGTAPTTLNSSDLTFKAATNTYSFNTGHVFNTNGTVAISATVVDSFGKVANATKSIIIENTPPEVSPISSFLTIDEDATGTITLSAADISSESFTWEIDTAPTQGTASFVTSGTGDTQTLSYTPNPDYFGGDNFIVKVTDEDGGISFASIGVNVNPVNDAPINLTVTPDVSSINEGDTVTLSGSFDDIDNSTEVDLDDVHSITVDWGDGTVETFNDTDVTIFTNTDQTTVSFAGLTHTYLDEGDGTYDVTVTVTDKAGATDDFTTEIQVANVSPTLVDPAASPTNLGPVTEDKSFNFTVKASDVGTQDTLTWQIVSGPSNGTLTLGTSPSNGVRNLTYTPDANYDGDGDGATFNDDTFTLQVSDGDGGFEDLVYNVGITPVADRPDITVNSFTVVEDQVLQVTGDVLNAIDDDTLPANLNFTITGTDSGSFFYNDGTTVSAKDNFTLDDVFQGKVTFLYENANNTGAPNFTITVSDDTTPTPLTDIVAGNIVNFTAVNDAPELVLDESTDDPATVDVVEIDNFVVDEGGQLKISNALISATDEESGPANLTFTLTNIEGGDFIVNGQVKTSFTLAQVNAGAVSFRHDGTEIAPLATISVTDGNGLSSLPQTIQGIIDPAGFVNDPPTILVNNFNVVEGEELLITTSVLDAIDVDAATPAPDIQFTISGPNATSFIFPGDTDPDNDASTVTFNRSDIVAGEVTFLYNGETAPVFSITANDQDPNVTPAETTVAGNVTFTEVNDTPVFLEPVNPAVTPVVFEPSDGILPDFTVKEGGNVAINRLIIRATDGDFDDRNLQFTVSNVQGGEFRLVGSSNAVTTFTQNDINLGRVLFVNDGTVTDPSYDISVTDGVNTATAIGGGTVTAVNDAPEITVNNFTVVEDQVLLVDGSVLNATDEDNPDPNDLTFTITGRDAASFIFAGDTDATDGISFKLSDVFQGNVTFLYENADNLGAPSFSIKVADLQPLADTAAGNIVNFTAVNDAPILDGTPLDDTDSDDLTPITVDEGGQVTVNSVNIGARDEESGAANLTFNLTNIEGGDFIVSGQVKTSFTQAQVNAGAVFFQHDGTEVPPAYTVTVTDGGGLSSPPQTIQGILDPTGLVNDPPTILKNNFVVTEGEELLVTTKVLDAIDVDATVPGTDIEFTITGADASSFIFAGDTDATDGITFKRSDIVAGDVTFLYDGETAPVFSITANDLDPDAAGGAKVTVAGNVTFTEVNDTPIFQEPDGAGGFVTITDGTLPDITVNEDGNVSITRQIIKATDGDFDDRNLQFTVSNVQGGDFFIIGNANPVTTFTQNDINLGRVFFENDGTETAPSYDISVTDGVNTATATGGGTVNGVNDAPEITTNVFNITEGVELVITPDVLNITDVDSLDSEIEITVAGNTGNPVAGIDTDGEINAAFAVNGTPATTFTLEDIINGDVTFKYEGEIEPSFSITVTDNRAGVNPTPIPLAPVDANITFTPVNDAPELTLDPATNIPITEDASLAITDTFFKVVDAEVKAGLQPLTDLVYTVDATTNGTFQLDGVNATTFTQADVENGDVTFLHSGETAPSFTVTLNDNGAPIDEEVTVTVAPEDFNFTAVNDVPELVNKNLTVTEGSTVTLTTANLSAIDVETKALDLEFTVSNVVNGSFNKTTFTLLDIIQETVTFTHDDTGETPTDNKAPSFDVTVTDIGADAGAALADKTSPVSTINVTLIPVNDAPVLIPDGDLPGNLGNDPFAITEGALLVLDATNVAVNAAIFASDTDTLPEDLDFTATNVVGGFFALATDTSTPITTFTQADIDNRLVAFKHNGTETQPSFTLEVTDGTSTDLQNYVATLVPVNDPPAITTNTLTISEDEQVLLTISDLKVVDPESGPANLKYSITNLANGSFFIDDGSGAFATEIATNTVDAFSQQQVIDGLVAFKQGGSNDAPTYTLTAKDNGTPQGVSVASDADINFTPINDAPELAAGTTEGLFAISQGQKVTIDGATQLSFVDEETFDGTTGDPALLTYTIDAVSKGTFFLSGAALGVNDTFTQQDLNLGSVAFQHDNSEFAPSYTVTVSDNGVPAPVQSTSLEVVFKDVTDGGTFTNLPNAPELLINALTIDEGQTVEFTTSNLSAEDLDSPNLDLEFFITDETNGTFTVDNSTAVNGDFTLRDVVEGRVSFEHDGSNDAPTYKVEVKDAGGTGLTSGVEAADITFNRENDNPTLISPDGPIPATDLETANDLAQFTFTVEEDGIFGLTLDQINAADELGETAQENLTFEVAEVKGGFFALSTSSDTPIADNKFTWVQVENGDIVFNHDGSNVVPSYELTVFDDEGGSTTATYEGTLTAINDVPVLKAAQLSLTEIDDGTGTPITAANLLFEDEETAPANLNYEIISVGPDGATDAEDAFFTRNGTRLNVGESFSQADVNNGLIAFVQAEVDNNAAPTFKLQLKDQVVPGDVTSTVNAIDIETGVNFTLNFTPVNDAPTPDPFVISFPTVVEGGTINVVSGVADPLADPPEVQIFVEDEETTNPVELVYTVDSIANANFQVSGSNATTFTQDDINNNRVTFVHDGSELEPTFTLSVQDNNGGTGANTLTQSVTPMFQLANEAPELTKNTLSPIEGQEITLTTDNIFASDREDLVTQLKFEISDVVGGTFFLNGVALDVVDGGDGFGQFSIAQLAAGELTFKDDGNEDAPSYKVNVIDSEGLALAAPEAATIDLSQFPVNDAPEIKVVNFPIVEGTLLELDLDLLDTANANLFTADPDNTDAELTYTVSNLTGGQFLLFNLTTAALDPTSTFTQKDVIDGLVNFQPDKNSEVAPSFTLTVSDGIDGTDSVNVSVASGNITFIPVNDPPVAVANSFTTDEDTKLTGLNVTANDTDDSGTTLQVTEINGQTGTVTTTKGATVEIVGNLINYDPTTSTTFQALAVGQSGTDTFTYTINDNDPDLTDGKTAIGTVTIAIEGVNDLPTLDTASLTAAATEGSPLNLNLLTAAGAKDVDFGDVLTISDASDGTFGTVTFTNDILTYTPTGNLLGGEVKEDTVTYTISDGNGGTVDGELKITLTGVNDPPVAVANSGSGFRTVESAAFRTGNVLTNDFDPEGQAITLKSVDTTGLRGLLVNRGDGTFTYDPNGVFDALPVGKTRNDVFSYTIEDAQGATDSATVSIRITGQLSSFLDYEKQLKLQNLNAVAPGNTFGVFPLAQLYDERYYLNQNPQVAAVVGPGLPFSSGFQHFVQFGLSEGRNPSVLYNESFYLANNAQVRQAVNNGIFRSGLEHFLQFGHREGRDPSAFFDQSDYLLNNPDVDRAVDSGAIQSAFQHYVIAGVDENRLPALSLFDAQYYLDTNPQLVQAGVTRAGAFDHFQQFGQFEGRRGSAAYRESSYLSFNTDVANAINSGALPNGFQHFEAAGRFEGRFVLPV</sequence>
<dbReference type="InterPro" id="IPR025592">
    <property type="entry name" value="DUF4347"/>
</dbReference>
<dbReference type="InterPro" id="IPR051561">
    <property type="entry name" value="FRAS1_ECM"/>
</dbReference>
<evidence type="ECO:0000259" key="4">
    <source>
        <dbReference type="PROSITE" id="PS50268"/>
    </source>
</evidence>
<dbReference type="Gene3D" id="2.60.40.60">
    <property type="entry name" value="Cadherins"/>
    <property type="match status" value="1"/>
</dbReference>
<dbReference type="GO" id="GO:0016020">
    <property type="term" value="C:membrane"/>
    <property type="evidence" value="ECO:0007669"/>
    <property type="project" value="InterPro"/>
</dbReference>
<dbReference type="PROSITE" id="PS50268">
    <property type="entry name" value="CADHERIN_2"/>
    <property type="match status" value="5"/>
</dbReference>
<dbReference type="Pfam" id="PF17963">
    <property type="entry name" value="Big_9"/>
    <property type="match status" value="5"/>
</dbReference>
<protein>
    <submittedName>
        <fullName evidence="5">DUF4347 domain-containing protein</fullName>
    </submittedName>
</protein>
<dbReference type="PANTHER" id="PTHR45739:SF8">
    <property type="entry name" value="FRAS1-RELATED EXTRACELLULAR MATRIX PROTEIN 1"/>
    <property type="match status" value="1"/>
</dbReference>
<feature type="domain" description="Cadherin" evidence="4">
    <location>
        <begin position="3086"/>
        <end position="3223"/>
    </location>
</feature>
<dbReference type="GO" id="GO:0009653">
    <property type="term" value="P:anatomical structure morphogenesis"/>
    <property type="evidence" value="ECO:0007669"/>
    <property type="project" value="TreeGrafter"/>
</dbReference>
<keyword evidence="6" id="KW-1185">Reference proteome</keyword>
<keyword evidence="1" id="KW-0732">Signal</keyword>
<dbReference type="Gene3D" id="2.60.40.2810">
    <property type="match status" value="1"/>
</dbReference>
<feature type="domain" description="Cadherin" evidence="4">
    <location>
        <begin position="1303"/>
        <end position="1422"/>
    </location>
</feature>
<dbReference type="InterPro" id="IPR013783">
    <property type="entry name" value="Ig-like_fold"/>
</dbReference>
<keyword evidence="3" id="KW-0325">Glycoprotein</keyword>
<dbReference type="InterPro" id="IPR002126">
    <property type="entry name" value="Cadherin-like_dom"/>
</dbReference>
<dbReference type="NCBIfam" id="NF012211">
    <property type="entry name" value="tand_rpt_95"/>
    <property type="match status" value="4"/>
</dbReference>
<dbReference type="GO" id="GO:0007156">
    <property type="term" value="P:homophilic cell adhesion via plasma membrane adhesion molecules"/>
    <property type="evidence" value="ECO:0007669"/>
    <property type="project" value="InterPro"/>
</dbReference>
<proteinExistence type="predicted"/>
<dbReference type="InterPro" id="IPR040853">
    <property type="entry name" value="RapA2_cadherin-like"/>
</dbReference>
<evidence type="ECO:0000256" key="2">
    <source>
        <dbReference type="ARBA" id="ARBA00022737"/>
    </source>
</evidence>
<dbReference type="PROSITE" id="PS51854">
    <property type="entry name" value="CSPG"/>
    <property type="match status" value="1"/>
</dbReference>
<name>A0A4Q7E6P0_9CYAN</name>
<keyword evidence="2" id="KW-0677">Repeat</keyword>
<dbReference type="GO" id="GO:0005509">
    <property type="term" value="F:calcium ion binding"/>
    <property type="evidence" value="ECO:0007669"/>
    <property type="project" value="InterPro"/>
</dbReference>
<evidence type="ECO:0000256" key="3">
    <source>
        <dbReference type="ARBA" id="ARBA00023180"/>
    </source>
</evidence>
<dbReference type="Gene3D" id="2.60.40.3440">
    <property type="match status" value="2"/>
</dbReference>
<feature type="domain" description="Cadherin" evidence="4">
    <location>
        <begin position="2503"/>
        <end position="2624"/>
    </location>
</feature>
<dbReference type="PANTHER" id="PTHR45739">
    <property type="entry name" value="MATRIX PROTEIN, PUTATIVE-RELATED"/>
    <property type="match status" value="1"/>
</dbReference>
<organism evidence="5 6">
    <name type="scientific">Leptolyngbya iicbica LK</name>
    <dbReference type="NCBI Taxonomy" id="2294035"/>
    <lineage>
        <taxon>Bacteria</taxon>
        <taxon>Bacillati</taxon>
        <taxon>Cyanobacteriota</taxon>
        <taxon>Cyanophyceae</taxon>
        <taxon>Leptolyngbyales</taxon>
        <taxon>Leptolyngbyaceae</taxon>
        <taxon>Leptolyngbya group</taxon>
        <taxon>Leptolyngbya</taxon>
        <taxon>Leptolyngbya iicbica</taxon>
    </lineage>
</organism>
<reference evidence="5 6" key="1">
    <citation type="submission" date="2018-11" db="EMBL/GenBank/DDBJ databases">
        <title>Whole genome sequencing of an environmental sample.</title>
        <authorList>
            <person name="Sarangi A.N."/>
            <person name="Singh D."/>
            <person name="Tripathy S."/>
        </authorList>
    </citation>
    <scope>NUCLEOTIDE SEQUENCE [LARGE SCALE GENOMIC DNA]</scope>
    <source>
        <strain evidence="5 6">Lakshadweep</strain>
    </source>
</reference>
<dbReference type="InterPro" id="IPR039005">
    <property type="entry name" value="CSPG_rpt"/>
</dbReference>
<dbReference type="Pfam" id="PF16184">
    <property type="entry name" value="Cadherin_3"/>
    <property type="match status" value="15"/>
</dbReference>
<dbReference type="Pfam" id="PF17803">
    <property type="entry name" value="Cadherin_4"/>
    <property type="match status" value="1"/>
</dbReference>
<comment type="caution">
    <text evidence="5">The sequence shown here is derived from an EMBL/GenBank/DDBJ whole genome shotgun (WGS) entry which is preliminary data.</text>
</comment>
<dbReference type="Proteomes" id="UP000292459">
    <property type="component" value="Unassembled WGS sequence"/>
</dbReference>
<evidence type="ECO:0000256" key="1">
    <source>
        <dbReference type="ARBA" id="ARBA00022729"/>
    </source>
</evidence>
<dbReference type="Gene3D" id="2.60.40.10">
    <property type="entry name" value="Immunoglobulins"/>
    <property type="match status" value="1"/>
</dbReference>
<gene>
    <name evidence="5" type="ORF">DYY88_14040</name>
</gene>
<evidence type="ECO:0000313" key="5">
    <source>
        <dbReference type="EMBL" id="RZM77699.1"/>
    </source>
</evidence>
<accession>A0A4Q7E6P0</accession>
<feature type="domain" description="Cadherin" evidence="4">
    <location>
        <begin position="2754"/>
        <end position="2866"/>
    </location>
</feature>